<dbReference type="OrthoDB" id="29523at2759"/>
<proteinExistence type="predicted"/>
<name>A0A9Q3HYF6_9BASI</name>
<reference evidence="2" key="1">
    <citation type="submission" date="2021-03" db="EMBL/GenBank/DDBJ databases">
        <title>Draft genome sequence of rust myrtle Austropuccinia psidii MF-1, a brazilian biotype.</title>
        <authorList>
            <person name="Quecine M.C."/>
            <person name="Pachon D.M.R."/>
            <person name="Bonatelli M.L."/>
            <person name="Correr F.H."/>
            <person name="Franceschini L.M."/>
            <person name="Leite T.F."/>
            <person name="Margarido G.R.A."/>
            <person name="Almeida C.A."/>
            <person name="Ferrarezi J.A."/>
            <person name="Labate C.A."/>
        </authorList>
    </citation>
    <scope>NUCLEOTIDE SEQUENCE</scope>
    <source>
        <strain evidence="2">MF-1</strain>
    </source>
</reference>
<evidence type="ECO:0000313" key="3">
    <source>
        <dbReference type="Proteomes" id="UP000765509"/>
    </source>
</evidence>
<keyword evidence="3" id="KW-1185">Reference proteome</keyword>
<dbReference type="Proteomes" id="UP000765509">
    <property type="component" value="Unassembled WGS sequence"/>
</dbReference>
<evidence type="ECO:0000256" key="1">
    <source>
        <dbReference type="SAM" id="MobiDB-lite"/>
    </source>
</evidence>
<feature type="region of interest" description="Disordered" evidence="1">
    <location>
        <begin position="116"/>
        <end position="156"/>
    </location>
</feature>
<evidence type="ECO:0000313" key="2">
    <source>
        <dbReference type="EMBL" id="MBW0522731.1"/>
    </source>
</evidence>
<feature type="compositionally biased region" description="Low complexity" evidence="1">
    <location>
        <begin position="54"/>
        <end position="70"/>
    </location>
</feature>
<organism evidence="2 3">
    <name type="scientific">Austropuccinia psidii MF-1</name>
    <dbReference type="NCBI Taxonomy" id="1389203"/>
    <lineage>
        <taxon>Eukaryota</taxon>
        <taxon>Fungi</taxon>
        <taxon>Dikarya</taxon>
        <taxon>Basidiomycota</taxon>
        <taxon>Pucciniomycotina</taxon>
        <taxon>Pucciniomycetes</taxon>
        <taxon>Pucciniales</taxon>
        <taxon>Sphaerophragmiaceae</taxon>
        <taxon>Austropuccinia</taxon>
    </lineage>
</organism>
<feature type="compositionally biased region" description="Basic residues" evidence="1">
    <location>
        <begin position="229"/>
        <end position="238"/>
    </location>
</feature>
<feature type="compositionally biased region" description="Polar residues" evidence="1">
    <location>
        <begin position="116"/>
        <end position="127"/>
    </location>
</feature>
<feature type="region of interest" description="Disordered" evidence="1">
    <location>
        <begin position="1"/>
        <end position="42"/>
    </location>
</feature>
<protein>
    <submittedName>
        <fullName evidence="2">Uncharacterized protein</fullName>
    </submittedName>
</protein>
<accession>A0A9Q3HYF6</accession>
<feature type="region of interest" description="Disordered" evidence="1">
    <location>
        <begin position="54"/>
        <end position="76"/>
    </location>
</feature>
<feature type="region of interest" description="Disordered" evidence="1">
    <location>
        <begin position="186"/>
        <end position="267"/>
    </location>
</feature>
<sequence>MWDSPSPRLRQSLVSAPVARGRKEKQRIGEDPRNTRWLKNESNPGLKILSSMGWSSSSPSLGLAALSGTSEKPSWKRLPTANLPVLKSTTSGLGANPAQSISYVLRAPQFVRGSQAVISSSQDSPDLSTHVEDDKERASKLSITANGGNGGGFDDLLSRLNRRQKEAAPSSTEENQDSSFVLVASGTAEEEINQTNSDKPKKKKRVRIIEECQSEPPPKKKLKLSGLKHEKRRKKRHGLSSNLPSNTLSLTGSKSELSDDGLVATSSGPVKISRPFNPRMAARNKFINSKKLATSCNSVAMAEILGIPPA</sequence>
<gene>
    <name evidence="2" type="ORF">O181_062446</name>
</gene>
<feature type="compositionally biased region" description="Basic and acidic residues" evidence="1">
    <location>
        <begin position="129"/>
        <end position="139"/>
    </location>
</feature>
<comment type="caution">
    <text evidence="2">The sequence shown here is derived from an EMBL/GenBank/DDBJ whole genome shotgun (WGS) entry which is preliminary data.</text>
</comment>
<feature type="compositionally biased region" description="Low complexity" evidence="1">
    <location>
        <begin position="239"/>
        <end position="253"/>
    </location>
</feature>
<dbReference type="EMBL" id="AVOT02029769">
    <property type="protein sequence ID" value="MBW0522731.1"/>
    <property type="molecule type" value="Genomic_DNA"/>
</dbReference>
<dbReference type="AlphaFoldDB" id="A0A9Q3HYF6"/>